<proteinExistence type="inferred from homology"/>
<dbReference type="GO" id="GO:0022627">
    <property type="term" value="C:cytosolic small ribosomal subunit"/>
    <property type="evidence" value="ECO:0007669"/>
    <property type="project" value="TreeGrafter"/>
</dbReference>
<dbReference type="Proteomes" id="UP000019763">
    <property type="component" value="Unassembled WGS sequence"/>
</dbReference>
<dbReference type="HAMAP" id="MF_00531">
    <property type="entry name" value="Ribosomal_uS19"/>
    <property type="match status" value="1"/>
</dbReference>
<dbReference type="VEuPathDB" id="CryptoDB:GNI_027100"/>
<reference evidence="5" key="1">
    <citation type="submission" date="2013-12" db="EMBL/GenBank/DDBJ databases">
        <authorList>
            <person name="Omoto C.K."/>
            <person name="Sibley D."/>
            <person name="Venepally P."/>
            <person name="Hadjithomas M."/>
            <person name="Karamycheva S."/>
            <person name="Brunk B."/>
            <person name="Roos D."/>
            <person name="Caler E."/>
            <person name="Lorenzi H."/>
        </authorList>
    </citation>
    <scope>NUCLEOTIDE SEQUENCE</scope>
</reference>
<dbReference type="PANTHER" id="PTHR11880:SF53">
    <property type="entry name" value="SMALL RIBOSOMAL SUBUNIT PROTEIN US19U-RELATED"/>
    <property type="match status" value="1"/>
</dbReference>
<organism evidence="5 6">
    <name type="scientific">Gregarina niphandrodes</name>
    <name type="common">Septate eugregarine</name>
    <dbReference type="NCBI Taxonomy" id="110365"/>
    <lineage>
        <taxon>Eukaryota</taxon>
        <taxon>Sar</taxon>
        <taxon>Alveolata</taxon>
        <taxon>Apicomplexa</taxon>
        <taxon>Conoidasida</taxon>
        <taxon>Gregarinasina</taxon>
        <taxon>Eugregarinorida</taxon>
        <taxon>Gregarinidae</taxon>
        <taxon>Gregarina</taxon>
    </lineage>
</organism>
<evidence type="ECO:0000313" key="5">
    <source>
        <dbReference type="EMBL" id="EZG79300.1"/>
    </source>
</evidence>
<dbReference type="GeneID" id="22911189"/>
<keyword evidence="6" id="KW-1185">Reference proteome</keyword>
<dbReference type="InterPro" id="IPR023575">
    <property type="entry name" value="Ribosomal_uS19_SF"/>
</dbReference>
<protein>
    <submittedName>
        <fullName evidence="5">40S ribosomal protein S15</fullName>
    </submittedName>
</protein>
<dbReference type="GO" id="GO:0000028">
    <property type="term" value="P:ribosomal small subunit assembly"/>
    <property type="evidence" value="ECO:0007669"/>
    <property type="project" value="TreeGrafter"/>
</dbReference>
<dbReference type="eggNOG" id="KOG0898">
    <property type="taxonomic scope" value="Eukaryota"/>
</dbReference>
<dbReference type="InterPro" id="IPR020934">
    <property type="entry name" value="Ribosomal_uS19_CS"/>
</dbReference>
<accession>A0A023BBF6</accession>
<evidence type="ECO:0000256" key="3">
    <source>
        <dbReference type="ARBA" id="ARBA00023274"/>
    </source>
</evidence>
<dbReference type="RefSeq" id="XP_011129069.1">
    <property type="nucleotide sequence ID" value="XM_011130767.1"/>
</dbReference>
<sequence length="123" mass="14244">MPFDDVIKQLPSRIRRKFARSNINRHRMERFLTKLARAKKACGVGQRPKPVRTHYRNMVVLPEMVGSQIAIYNGKVFMDVEIKVDMIGHYLGEFAITYKPVTHGKYGATTAKVTNSKMYQVHY</sequence>
<evidence type="ECO:0000256" key="4">
    <source>
        <dbReference type="RuleBase" id="RU003485"/>
    </source>
</evidence>
<name>A0A023BBF6_GRENI</name>
<evidence type="ECO:0000313" key="6">
    <source>
        <dbReference type="Proteomes" id="UP000019763"/>
    </source>
</evidence>
<dbReference type="GO" id="GO:0006412">
    <property type="term" value="P:translation"/>
    <property type="evidence" value="ECO:0007669"/>
    <property type="project" value="InterPro"/>
</dbReference>
<dbReference type="EMBL" id="AFNH02000202">
    <property type="protein sequence ID" value="EZG79300.1"/>
    <property type="molecule type" value="Genomic_DNA"/>
</dbReference>
<dbReference type="PIRSF" id="PIRSF002144">
    <property type="entry name" value="Ribosomal_S19"/>
    <property type="match status" value="1"/>
</dbReference>
<dbReference type="Gene3D" id="3.30.860.10">
    <property type="entry name" value="30s Ribosomal Protein S19, Chain A"/>
    <property type="match status" value="1"/>
</dbReference>
<dbReference type="PANTHER" id="PTHR11880">
    <property type="entry name" value="RIBOSOMAL PROTEIN S19P FAMILY MEMBER"/>
    <property type="match status" value="1"/>
</dbReference>
<dbReference type="PROSITE" id="PS00323">
    <property type="entry name" value="RIBOSOMAL_S19"/>
    <property type="match status" value="1"/>
</dbReference>
<comment type="caution">
    <text evidence="5">The sequence shown here is derived from an EMBL/GenBank/DDBJ whole genome shotgun (WGS) entry which is preliminary data.</text>
</comment>
<gene>
    <name evidence="5" type="ORF">GNI_027100</name>
</gene>
<dbReference type="InterPro" id="IPR002222">
    <property type="entry name" value="Ribosomal_uS19"/>
</dbReference>
<keyword evidence="2 4" id="KW-0689">Ribosomal protein</keyword>
<evidence type="ECO:0000256" key="1">
    <source>
        <dbReference type="ARBA" id="ARBA00007345"/>
    </source>
</evidence>
<dbReference type="Pfam" id="PF00203">
    <property type="entry name" value="Ribosomal_S19"/>
    <property type="match status" value="1"/>
</dbReference>
<dbReference type="GO" id="GO:0003735">
    <property type="term" value="F:structural constituent of ribosome"/>
    <property type="evidence" value="ECO:0007669"/>
    <property type="project" value="InterPro"/>
</dbReference>
<dbReference type="AlphaFoldDB" id="A0A023BBF6"/>
<keyword evidence="3 4" id="KW-0687">Ribonucleoprotein</keyword>
<dbReference type="OMA" id="SCFTPSR"/>
<dbReference type="OrthoDB" id="10258210at2759"/>
<dbReference type="PRINTS" id="PR00975">
    <property type="entry name" value="RIBOSOMALS19"/>
</dbReference>
<evidence type="ECO:0000256" key="2">
    <source>
        <dbReference type="ARBA" id="ARBA00022980"/>
    </source>
</evidence>
<comment type="similarity">
    <text evidence="1 4">Belongs to the universal ribosomal protein uS19 family.</text>
</comment>
<dbReference type="GO" id="GO:0003723">
    <property type="term" value="F:RNA binding"/>
    <property type="evidence" value="ECO:0007669"/>
    <property type="project" value="InterPro"/>
</dbReference>
<dbReference type="SUPFAM" id="SSF54570">
    <property type="entry name" value="Ribosomal protein S19"/>
    <property type="match status" value="1"/>
</dbReference>